<dbReference type="Proteomes" id="UP000466442">
    <property type="component" value="Linkage Group LG9"/>
</dbReference>
<dbReference type="SUPFAM" id="SSF47565">
    <property type="entry name" value="Insect pheromone/odorant-binding proteins"/>
    <property type="match status" value="1"/>
</dbReference>
<dbReference type="Pfam" id="PF01395">
    <property type="entry name" value="PBP_GOBP"/>
    <property type="match status" value="1"/>
</dbReference>
<dbReference type="InterPro" id="IPR006170">
    <property type="entry name" value="PBP/GOBP"/>
</dbReference>
<comment type="caution">
    <text evidence="1">The sequence shown here is derived from an EMBL/GenBank/DDBJ whole genome shotgun (WGS) entry which is preliminary data.</text>
</comment>
<dbReference type="GO" id="GO:0005549">
    <property type="term" value="F:odorant binding"/>
    <property type="evidence" value="ECO:0007669"/>
    <property type="project" value="InterPro"/>
</dbReference>
<dbReference type="Gene3D" id="1.10.238.20">
    <property type="entry name" value="Pheromone/general odorant binding protein domain"/>
    <property type="match status" value="1"/>
</dbReference>
<dbReference type="InterPro" id="IPR036728">
    <property type="entry name" value="PBP_GOBP_sf"/>
</dbReference>
<organism evidence="1 2">
    <name type="scientific">Apolygus lucorum</name>
    <name type="common">Small green plant bug</name>
    <name type="synonym">Lygocoris lucorum</name>
    <dbReference type="NCBI Taxonomy" id="248454"/>
    <lineage>
        <taxon>Eukaryota</taxon>
        <taxon>Metazoa</taxon>
        <taxon>Ecdysozoa</taxon>
        <taxon>Arthropoda</taxon>
        <taxon>Hexapoda</taxon>
        <taxon>Insecta</taxon>
        <taxon>Pterygota</taxon>
        <taxon>Neoptera</taxon>
        <taxon>Paraneoptera</taxon>
        <taxon>Hemiptera</taxon>
        <taxon>Heteroptera</taxon>
        <taxon>Panheteroptera</taxon>
        <taxon>Cimicomorpha</taxon>
        <taxon>Miridae</taxon>
        <taxon>Mirini</taxon>
        <taxon>Apolygus</taxon>
    </lineage>
</organism>
<keyword evidence="2" id="KW-1185">Reference proteome</keyword>
<proteinExistence type="predicted"/>
<evidence type="ECO:0000313" key="1">
    <source>
        <dbReference type="EMBL" id="KAF6205614.1"/>
    </source>
</evidence>
<dbReference type="EMBL" id="WIXP02000009">
    <property type="protein sequence ID" value="KAF6205614.1"/>
    <property type="molecule type" value="Genomic_DNA"/>
</dbReference>
<dbReference type="AlphaFoldDB" id="A0A8S9XAQ8"/>
<dbReference type="CDD" id="cd23992">
    <property type="entry name" value="PBP_GOBP"/>
    <property type="match status" value="1"/>
</dbReference>
<name>A0A8S9XAQ8_APOLU</name>
<protein>
    <submittedName>
        <fullName evidence="1">Uncharacterized protein</fullName>
    </submittedName>
</protein>
<gene>
    <name evidence="1" type="ORF">GE061_019787</name>
</gene>
<evidence type="ECO:0000313" key="2">
    <source>
        <dbReference type="Proteomes" id="UP000466442"/>
    </source>
</evidence>
<sequence length="166" mass="18395">MRVKYLHSTSFQLVLIVTIFAMKHSSCVVPVALTIFVVAIVSGFKELDDVLPKPKQDECRKESNFQAELPSDINQNITQELKCFAACSLVKLGLMNEKDGTINMAQLEDLIAKHTGGKDAADMFKHTVVEPCMKEVNKTTDYCEYSFQLVKCGMSKVKPPSTGTEG</sequence>
<accession>A0A8S9XAQ8</accession>
<reference evidence="1" key="1">
    <citation type="journal article" date="2021" name="Mol. Ecol. Resour.">
        <title>Apolygus lucorum genome provides insights into omnivorousness and mesophyll feeding.</title>
        <authorList>
            <person name="Liu Y."/>
            <person name="Liu H."/>
            <person name="Wang H."/>
            <person name="Huang T."/>
            <person name="Liu B."/>
            <person name="Yang B."/>
            <person name="Yin L."/>
            <person name="Li B."/>
            <person name="Zhang Y."/>
            <person name="Zhang S."/>
            <person name="Jiang F."/>
            <person name="Zhang X."/>
            <person name="Ren Y."/>
            <person name="Wang B."/>
            <person name="Wang S."/>
            <person name="Lu Y."/>
            <person name="Wu K."/>
            <person name="Fan W."/>
            <person name="Wang G."/>
        </authorList>
    </citation>
    <scope>NUCLEOTIDE SEQUENCE</scope>
    <source>
        <strain evidence="1">12Hb</strain>
    </source>
</reference>